<comment type="similarity">
    <text evidence="1">Belongs to the VHL family.</text>
</comment>
<dbReference type="AlphaFoldDB" id="A0A6J1WBW3"/>
<dbReference type="CDD" id="cd05468">
    <property type="entry name" value="pVHL"/>
    <property type="match status" value="1"/>
</dbReference>
<accession>A0A6J1WBW3</accession>
<dbReference type="InterPro" id="IPR036208">
    <property type="entry name" value="VHL_sf"/>
</dbReference>
<dbReference type="Proteomes" id="UP001652740">
    <property type="component" value="Unplaced"/>
</dbReference>
<dbReference type="InterPro" id="IPR037140">
    <property type="entry name" value="VHL_beta_dom_sf"/>
</dbReference>
<dbReference type="Gene3D" id="2.60.40.780">
    <property type="entry name" value="von Hippel-Lindau disease tumour suppressor, beta domain"/>
    <property type="match status" value="1"/>
</dbReference>
<evidence type="ECO:0000259" key="2">
    <source>
        <dbReference type="Pfam" id="PF01847"/>
    </source>
</evidence>
<name>A0A6J1WBW3_GALME</name>
<dbReference type="RefSeq" id="XP_026750463.1">
    <property type="nucleotide sequence ID" value="XM_026894662.3"/>
</dbReference>
<proteinExistence type="inferred from homology"/>
<dbReference type="OrthoDB" id="413400at2759"/>
<dbReference type="InterPro" id="IPR024053">
    <property type="entry name" value="VHL_beta_dom"/>
</dbReference>
<protein>
    <submittedName>
        <fullName evidence="4">Protein Vhl</fullName>
    </submittedName>
</protein>
<organism evidence="3 4">
    <name type="scientific">Galleria mellonella</name>
    <name type="common">Greater wax moth</name>
    <dbReference type="NCBI Taxonomy" id="7137"/>
    <lineage>
        <taxon>Eukaryota</taxon>
        <taxon>Metazoa</taxon>
        <taxon>Ecdysozoa</taxon>
        <taxon>Arthropoda</taxon>
        <taxon>Hexapoda</taxon>
        <taxon>Insecta</taxon>
        <taxon>Pterygota</taxon>
        <taxon>Neoptera</taxon>
        <taxon>Endopterygota</taxon>
        <taxon>Lepidoptera</taxon>
        <taxon>Glossata</taxon>
        <taxon>Ditrysia</taxon>
        <taxon>Pyraloidea</taxon>
        <taxon>Pyralidae</taxon>
        <taxon>Galleriinae</taxon>
        <taxon>Galleria</taxon>
    </lineage>
</organism>
<dbReference type="KEGG" id="gmw:113511076"/>
<dbReference type="InParanoid" id="A0A6J1WBW3"/>
<evidence type="ECO:0000313" key="3">
    <source>
        <dbReference type="Proteomes" id="UP001652740"/>
    </source>
</evidence>
<dbReference type="CTD" id="7428"/>
<dbReference type="InterPro" id="IPR022772">
    <property type="entry name" value="VHL_tumour_suppress_b/a_dom"/>
</dbReference>
<dbReference type="Pfam" id="PF01847">
    <property type="entry name" value="VHL"/>
    <property type="match status" value="1"/>
</dbReference>
<evidence type="ECO:0000313" key="4">
    <source>
        <dbReference type="RefSeq" id="XP_026750463.1"/>
    </source>
</evidence>
<gene>
    <name evidence="4" type="primary">LOC113511076</name>
</gene>
<evidence type="ECO:0000256" key="1">
    <source>
        <dbReference type="ARBA" id="ARBA00010057"/>
    </source>
</evidence>
<reference evidence="4" key="1">
    <citation type="submission" date="2025-08" db="UniProtKB">
        <authorList>
            <consortium name="RefSeq"/>
        </authorList>
    </citation>
    <scope>IDENTIFICATION</scope>
    <source>
        <tissue evidence="4">Whole larvae</tissue>
    </source>
</reference>
<feature type="domain" description="von Hippel-Lindau disease tumour suppressor beta" evidence="2">
    <location>
        <begin position="32"/>
        <end position="106"/>
    </location>
</feature>
<dbReference type="GeneID" id="113511076"/>
<dbReference type="SUPFAM" id="SSF49468">
    <property type="entry name" value="VHL"/>
    <property type="match status" value="1"/>
</dbReference>
<keyword evidence="3" id="KW-1185">Reference proteome</keyword>
<dbReference type="FunCoup" id="A0A6J1WBW3">
    <property type="interactions" value="89"/>
</dbReference>
<sequence>MLSNLLHYFSTMALNNQYILYETNENGERVFIRSIEAEKHVYLRFVNKTTRPVDVWWRDYNGARRLYVRMKPRSYCNVDSYLTHPWEFTDLNTKERYVINNKEIFRAPECIGDLRQRTSWFISVPVRTLRQSALLAVASSMTNPSYVDVLGLPKSLAEDLKKYVEVLNNPIPPRVQQPAAAPN</sequence>